<dbReference type="PANTHER" id="PTHR19876:SF68">
    <property type="entry name" value="COATOMER SUBUNIT BETA'-2"/>
    <property type="match status" value="1"/>
</dbReference>
<dbReference type="Pfam" id="PF00400">
    <property type="entry name" value="WD40"/>
    <property type="match status" value="6"/>
</dbReference>
<evidence type="ECO:0000256" key="8">
    <source>
        <dbReference type="SAM" id="MobiDB-lite"/>
    </source>
</evidence>
<dbReference type="InterPro" id="IPR013783">
    <property type="entry name" value="Ig-like_fold"/>
</dbReference>
<dbReference type="SUPFAM" id="SSF49354">
    <property type="entry name" value="PapD-like"/>
    <property type="match status" value="1"/>
</dbReference>
<keyword evidence="3" id="KW-0677">Repeat</keyword>
<feature type="region of interest" description="Disordered" evidence="8">
    <location>
        <begin position="230"/>
        <end position="253"/>
    </location>
</feature>
<dbReference type="GO" id="GO:0006886">
    <property type="term" value="P:intracellular protein transport"/>
    <property type="evidence" value="ECO:0007669"/>
    <property type="project" value="TreeGrafter"/>
</dbReference>
<dbReference type="InterPro" id="IPR019775">
    <property type="entry name" value="WD40_repeat_CS"/>
</dbReference>
<keyword evidence="10" id="KW-1185">Reference proteome</keyword>
<comment type="caution">
    <text evidence="9">The sequence shown here is derived from an EMBL/GenBank/DDBJ whole genome shotgun (WGS) entry which is preliminary data.</text>
</comment>
<dbReference type="CDD" id="cd00200">
    <property type="entry name" value="WD40"/>
    <property type="match status" value="1"/>
</dbReference>
<accession>A0A811QN16</accession>
<evidence type="ECO:0000313" key="10">
    <source>
        <dbReference type="Proteomes" id="UP000604825"/>
    </source>
</evidence>
<keyword evidence="2 7" id="KW-0853">WD repeat</keyword>
<dbReference type="PANTHER" id="PTHR19876">
    <property type="entry name" value="COATOMER"/>
    <property type="match status" value="1"/>
</dbReference>
<dbReference type="InterPro" id="IPR020472">
    <property type="entry name" value="WD40_PAC1"/>
</dbReference>
<dbReference type="PRINTS" id="PR00320">
    <property type="entry name" value="GPROTEINBRPT"/>
</dbReference>
<dbReference type="PROSITE" id="PS50294">
    <property type="entry name" value="WD_REPEATS_REGION"/>
    <property type="match status" value="3"/>
</dbReference>
<gene>
    <name evidence="9" type="ORF">NCGR_LOCUS40864</name>
</gene>
<feature type="repeat" description="WD" evidence="7">
    <location>
        <begin position="613"/>
        <end position="656"/>
    </location>
</feature>
<comment type="subcellular location">
    <subcellularLocation>
        <location evidence="1">Cytoplasmic vesicle membrane</location>
    </subcellularLocation>
</comment>
<feature type="repeat" description="WD" evidence="7">
    <location>
        <begin position="140"/>
        <end position="181"/>
    </location>
</feature>
<dbReference type="GO" id="GO:0006890">
    <property type="term" value="P:retrograde vesicle-mediated transport, Golgi to endoplasmic reticulum"/>
    <property type="evidence" value="ECO:0007669"/>
    <property type="project" value="TreeGrafter"/>
</dbReference>
<evidence type="ECO:0000256" key="2">
    <source>
        <dbReference type="ARBA" id="ARBA00022574"/>
    </source>
</evidence>
<dbReference type="InterPro" id="IPR008962">
    <property type="entry name" value="PapD-like_sf"/>
</dbReference>
<dbReference type="EMBL" id="CAJGYO010000010">
    <property type="protein sequence ID" value="CAD6257379.1"/>
    <property type="molecule type" value="Genomic_DNA"/>
</dbReference>
<proteinExistence type="predicted"/>
<dbReference type="SUPFAM" id="SSF50978">
    <property type="entry name" value="WD40 repeat-like"/>
    <property type="match status" value="2"/>
</dbReference>
<dbReference type="InterPro" id="IPR015943">
    <property type="entry name" value="WD40/YVTN_repeat-like_dom_sf"/>
</dbReference>
<dbReference type="FunFam" id="2.130.10.10:FF:000016">
    <property type="entry name" value="Coatomer alpha subunit, putative"/>
    <property type="match status" value="1"/>
</dbReference>
<dbReference type="GO" id="GO:0006891">
    <property type="term" value="P:intra-Golgi vesicle-mediated transport"/>
    <property type="evidence" value="ECO:0007669"/>
    <property type="project" value="TreeGrafter"/>
</dbReference>
<dbReference type="SMART" id="SM00320">
    <property type="entry name" value="WD40"/>
    <property type="match status" value="9"/>
</dbReference>
<feature type="repeat" description="WD" evidence="7">
    <location>
        <begin position="569"/>
        <end position="611"/>
    </location>
</feature>
<dbReference type="AlphaFoldDB" id="A0A811QN16"/>
<sequence length="734" mass="82317">MQQLAHFKAHLHIGDLAVHPTEPYVLSASFDEGNVKLWDWEKGWECTRIFEFVDFDHIYRVTLNVSDTDTFAVHGAAGIKVCSHRSAGSAEFILSEYNDPDIYCFDYFANGGHHYLIIGGIDGIVKIRDLHTKSLVQTVEGVHLDLVSIIYCHPEHPVLVTGSRDGTVCLWNPTTLRPERTFNFGLGGVIDVKVCMDSSRSYRVVIAHMNGLAMIEIDQNDLVVVNTGSSSEENDLVGSRKRKLSEPEQSEIENEENDFVVDVMDTGNGAEQTQGNGSMDEEIHSVSSNLLDVYPGKLQLPFKPNKLTSCSVKLRNTTDDHIAVRLLTKCPKRYMAKMPLYCIVPPNCMYTFIVTGSDQKKRPLLSRDEFLTLESTICLKEDIVGLQNANVDSAAMEFTNFFKEAKEMAADKQVHELKLSVVSDPLKETTSVQQPSEVEVVSNRKFSHVLSVDVHPTEPWILTTNQAGEVLIWDYKAQAIAISFDFTQKQVYSAKFIVREEWIVAGDGYGTIYVYSYQTEEEVTNIDAHDSDITSLAVHPTDPLVLSSSEDRLIKLWDWKKNWECTRTFEGHSDRVTHVNFNPIGTSSFVSASLDHTIKVWNISSPESIITTLSDHPDGLVCIHSYRSDMKQYLIAGSCDGTAQIWDMETRRLVQTLKGHARHISCVYHHPELPVVITGSHDGTVRLWNSTTYRLESIVGINLGVVHALGYIKDLRRIAIGCHQGIAIMGVNYS</sequence>
<name>A0A811QN16_9POAL</name>
<evidence type="ECO:0000256" key="4">
    <source>
        <dbReference type="ARBA" id="ARBA00023329"/>
    </source>
</evidence>
<dbReference type="Gene3D" id="2.60.40.10">
    <property type="entry name" value="Immunoglobulins"/>
    <property type="match status" value="1"/>
</dbReference>
<evidence type="ECO:0000256" key="7">
    <source>
        <dbReference type="PROSITE-ProRule" id="PRU00221"/>
    </source>
</evidence>
<evidence type="ECO:0000256" key="3">
    <source>
        <dbReference type="ARBA" id="ARBA00022737"/>
    </source>
</evidence>
<organism evidence="9 10">
    <name type="scientific">Miscanthus lutarioriparius</name>
    <dbReference type="NCBI Taxonomy" id="422564"/>
    <lineage>
        <taxon>Eukaryota</taxon>
        <taxon>Viridiplantae</taxon>
        <taxon>Streptophyta</taxon>
        <taxon>Embryophyta</taxon>
        <taxon>Tracheophyta</taxon>
        <taxon>Spermatophyta</taxon>
        <taxon>Magnoliopsida</taxon>
        <taxon>Liliopsida</taxon>
        <taxon>Poales</taxon>
        <taxon>Poaceae</taxon>
        <taxon>PACMAD clade</taxon>
        <taxon>Panicoideae</taxon>
        <taxon>Andropogonodae</taxon>
        <taxon>Andropogoneae</taxon>
        <taxon>Saccharinae</taxon>
        <taxon>Miscanthus</taxon>
    </lineage>
</organism>
<evidence type="ECO:0000256" key="5">
    <source>
        <dbReference type="ARBA" id="ARBA00025536"/>
    </source>
</evidence>
<dbReference type="OrthoDB" id="606652at2759"/>
<dbReference type="Proteomes" id="UP000604825">
    <property type="component" value="Unassembled WGS sequence"/>
</dbReference>
<evidence type="ECO:0000256" key="6">
    <source>
        <dbReference type="ARBA" id="ARBA00032920"/>
    </source>
</evidence>
<dbReference type="PROSITE" id="PS50082">
    <property type="entry name" value="WD_REPEATS_2"/>
    <property type="match status" value="5"/>
</dbReference>
<evidence type="ECO:0000313" key="9">
    <source>
        <dbReference type="EMBL" id="CAD6257379.1"/>
    </source>
</evidence>
<dbReference type="InterPro" id="IPR001680">
    <property type="entry name" value="WD40_rpt"/>
</dbReference>
<dbReference type="PROSITE" id="PS00678">
    <property type="entry name" value="WD_REPEATS_1"/>
    <property type="match status" value="1"/>
</dbReference>
<dbReference type="GO" id="GO:0006888">
    <property type="term" value="P:endoplasmic reticulum to Golgi vesicle-mediated transport"/>
    <property type="evidence" value="ECO:0007669"/>
    <property type="project" value="TreeGrafter"/>
</dbReference>
<dbReference type="GO" id="GO:0030126">
    <property type="term" value="C:COPI vesicle coat"/>
    <property type="evidence" value="ECO:0007669"/>
    <property type="project" value="TreeGrafter"/>
</dbReference>
<dbReference type="Gene3D" id="2.130.10.10">
    <property type="entry name" value="YVTN repeat-like/Quinoprotein amine dehydrogenase"/>
    <property type="match status" value="2"/>
</dbReference>
<feature type="repeat" description="WD" evidence="7">
    <location>
        <begin position="657"/>
        <end position="689"/>
    </location>
</feature>
<dbReference type="InterPro" id="IPR036322">
    <property type="entry name" value="WD40_repeat_dom_sf"/>
</dbReference>
<protein>
    <recommendedName>
        <fullName evidence="6">Beta'-coat protein</fullName>
    </recommendedName>
</protein>
<evidence type="ECO:0000256" key="1">
    <source>
        <dbReference type="ARBA" id="ARBA00004156"/>
    </source>
</evidence>
<reference evidence="9" key="1">
    <citation type="submission" date="2020-10" db="EMBL/GenBank/DDBJ databases">
        <authorList>
            <person name="Han B."/>
            <person name="Lu T."/>
            <person name="Zhao Q."/>
            <person name="Huang X."/>
            <person name="Zhao Y."/>
        </authorList>
    </citation>
    <scope>NUCLEOTIDE SEQUENCE</scope>
</reference>
<comment type="function">
    <text evidence="5">The coatomer is a cytosolic protein complex that binds to dilysine motifs and reversibly associates with Golgi non-clathrin-coated vesicles, which further mediate biosynthetic protein transport from the ER, via the Golgi up to the trans Golgi network. Coatomer complex is required for budding from Golgi membranes, and is essential for the retrograde Golgi-to-ER transport of dilysine-tagged proteins.</text>
</comment>
<keyword evidence="4" id="KW-0968">Cytoplasmic vesicle</keyword>
<dbReference type="InterPro" id="IPR050844">
    <property type="entry name" value="Coatomer_complex_subunit"/>
</dbReference>
<feature type="repeat" description="WD" evidence="7">
    <location>
        <begin position="526"/>
        <end position="558"/>
    </location>
</feature>